<evidence type="ECO:0000256" key="5">
    <source>
        <dbReference type="PROSITE-ProRule" id="PRU00289"/>
    </source>
</evidence>
<dbReference type="InterPro" id="IPR041027">
    <property type="entry name" value="FtsK_alpha"/>
</dbReference>
<organism evidence="9 10">
    <name type="scientific">candidate division WWE3 bacterium</name>
    <dbReference type="NCBI Taxonomy" id="2053526"/>
    <lineage>
        <taxon>Bacteria</taxon>
        <taxon>Katanobacteria</taxon>
    </lineage>
</organism>
<evidence type="ECO:0000256" key="4">
    <source>
        <dbReference type="ARBA" id="ARBA00023125"/>
    </source>
</evidence>
<evidence type="ECO:0000259" key="8">
    <source>
        <dbReference type="PROSITE" id="PS50901"/>
    </source>
</evidence>
<keyword evidence="7" id="KW-0472">Membrane</keyword>
<dbReference type="PANTHER" id="PTHR22683">
    <property type="entry name" value="SPORULATION PROTEIN RELATED"/>
    <property type="match status" value="1"/>
</dbReference>
<dbReference type="InterPro" id="IPR027417">
    <property type="entry name" value="P-loop_NTPase"/>
</dbReference>
<feature type="transmembrane region" description="Helical" evidence="7">
    <location>
        <begin position="58"/>
        <end position="79"/>
    </location>
</feature>
<dbReference type="PROSITE" id="PS50901">
    <property type="entry name" value="FTSK"/>
    <property type="match status" value="1"/>
</dbReference>
<dbReference type="Gene3D" id="1.10.10.10">
    <property type="entry name" value="Winged helix-like DNA-binding domain superfamily/Winged helix DNA-binding domain"/>
    <property type="match status" value="1"/>
</dbReference>
<reference evidence="9" key="2">
    <citation type="journal article" date="2021" name="Microbiome">
        <title>Successional dynamics and alternative stable states in a saline activated sludge microbial community over 9 years.</title>
        <authorList>
            <person name="Wang Y."/>
            <person name="Ye J."/>
            <person name="Ju F."/>
            <person name="Liu L."/>
            <person name="Boyd J.A."/>
            <person name="Deng Y."/>
            <person name="Parks D.H."/>
            <person name="Jiang X."/>
            <person name="Yin X."/>
            <person name="Woodcroft B.J."/>
            <person name="Tyson G.W."/>
            <person name="Hugenholtz P."/>
            <person name="Polz M.F."/>
            <person name="Zhang T."/>
        </authorList>
    </citation>
    <scope>NUCLEOTIDE SEQUENCE</scope>
    <source>
        <strain evidence="9">HKST-UBA80</strain>
    </source>
</reference>
<feature type="region of interest" description="Disordered" evidence="6">
    <location>
        <begin position="250"/>
        <end position="271"/>
    </location>
</feature>
<dbReference type="SMART" id="SM00843">
    <property type="entry name" value="Ftsk_gamma"/>
    <property type="match status" value="1"/>
</dbReference>
<keyword evidence="7" id="KW-0812">Transmembrane</keyword>
<proteinExistence type="inferred from homology"/>
<dbReference type="EMBL" id="JAGQNY010000001">
    <property type="protein sequence ID" value="MCA9301777.1"/>
    <property type="molecule type" value="Genomic_DNA"/>
</dbReference>
<dbReference type="InterPro" id="IPR036388">
    <property type="entry name" value="WH-like_DNA-bd_sf"/>
</dbReference>
<dbReference type="Pfam" id="PF17854">
    <property type="entry name" value="FtsK_alpha"/>
    <property type="match status" value="1"/>
</dbReference>
<evidence type="ECO:0000256" key="7">
    <source>
        <dbReference type="SAM" id="Phobius"/>
    </source>
</evidence>
<feature type="compositionally biased region" description="Basic and acidic residues" evidence="6">
    <location>
        <begin position="251"/>
        <end position="261"/>
    </location>
</feature>
<evidence type="ECO:0000256" key="1">
    <source>
        <dbReference type="ARBA" id="ARBA00006474"/>
    </source>
</evidence>
<dbReference type="InterPro" id="IPR050206">
    <property type="entry name" value="FtsK/SpoIIIE/SftA"/>
</dbReference>
<dbReference type="AlphaFoldDB" id="A0A955DZE5"/>
<keyword evidence="2 5" id="KW-0547">Nucleotide-binding</keyword>
<gene>
    <name evidence="9" type="ORF">KDA10_00190</name>
</gene>
<evidence type="ECO:0000313" key="9">
    <source>
        <dbReference type="EMBL" id="MCA9301777.1"/>
    </source>
</evidence>
<dbReference type="InterPro" id="IPR002543">
    <property type="entry name" value="FtsK_dom"/>
</dbReference>
<dbReference type="PANTHER" id="PTHR22683:SF41">
    <property type="entry name" value="DNA TRANSLOCASE FTSK"/>
    <property type="match status" value="1"/>
</dbReference>
<dbReference type="InterPro" id="IPR036390">
    <property type="entry name" value="WH_DNA-bd_sf"/>
</dbReference>
<feature type="transmembrane region" description="Helical" evidence="7">
    <location>
        <begin position="91"/>
        <end position="110"/>
    </location>
</feature>
<comment type="caution">
    <text evidence="9">The sequence shown here is derived from an EMBL/GenBank/DDBJ whole genome shotgun (WGS) entry which is preliminary data.</text>
</comment>
<accession>A0A955DZE5</accession>
<feature type="binding site" evidence="5">
    <location>
        <begin position="434"/>
        <end position="441"/>
    </location>
    <ligand>
        <name>ATP</name>
        <dbReference type="ChEBI" id="CHEBI:30616"/>
    </ligand>
</feature>
<keyword evidence="3 5" id="KW-0067">ATP-binding</keyword>
<dbReference type="SUPFAM" id="SSF52540">
    <property type="entry name" value="P-loop containing nucleoside triphosphate hydrolases"/>
    <property type="match status" value="1"/>
</dbReference>
<dbReference type="GO" id="GO:0005524">
    <property type="term" value="F:ATP binding"/>
    <property type="evidence" value="ECO:0007669"/>
    <property type="project" value="UniProtKB-UniRule"/>
</dbReference>
<comment type="similarity">
    <text evidence="1">Belongs to the FtsK/SpoIIIE/SftA family.</text>
</comment>
<name>A0A955DZE5_UNCKA</name>
<protein>
    <submittedName>
        <fullName evidence="9">DNA translocase FtsK</fullName>
    </submittedName>
</protein>
<dbReference type="SUPFAM" id="SSF46785">
    <property type="entry name" value="Winged helix' DNA-binding domain"/>
    <property type="match status" value="1"/>
</dbReference>
<dbReference type="Proteomes" id="UP000714817">
    <property type="component" value="Unassembled WGS sequence"/>
</dbReference>
<dbReference type="Gene3D" id="3.40.50.300">
    <property type="entry name" value="P-loop containing nucleotide triphosphate hydrolases"/>
    <property type="match status" value="1"/>
</dbReference>
<dbReference type="Gene3D" id="3.30.980.40">
    <property type="match status" value="1"/>
</dbReference>
<evidence type="ECO:0000256" key="6">
    <source>
        <dbReference type="SAM" id="MobiDB-lite"/>
    </source>
</evidence>
<keyword evidence="4" id="KW-0238">DNA-binding</keyword>
<feature type="transmembrane region" description="Helical" evidence="7">
    <location>
        <begin position="142"/>
        <end position="160"/>
    </location>
</feature>
<evidence type="ECO:0000256" key="3">
    <source>
        <dbReference type="ARBA" id="ARBA00022840"/>
    </source>
</evidence>
<dbReference type="GO" id="GO:0003677">
    <property type="term" value="F:DNA binding"/>
    <property type="evidence" value="ECO:0007669"/>
    <property type="project" value="UniProtKB-KW"/>
</dbReference>
<reference evidence="9" key="1">
    <citation type="submission" date="2020-04" db="EMBL/GenBank/DDBJ databases">
        <authorList>
            <person name="Zhang T."/>
        </authorList>
    </citation>
    <scope>NUCLEOTIDE SEQUENCE</scope>
    <source>
        <strain evidence="9">HKST-UBA80</strain>
    </source>
</reference>
<evidence type="ECO:0000313" key="10">
    <source>
        <dbReference type="Proteomes" id="UP000714817"/>
    </source>
</evidence>
<sequence length="753" mass="82150">MSARRGRKKKFKLKFNIRGETVRSIAALLLILLAGVVLVSFAAGVVSVDSSIQRVLKILFGYAHLALVPIFLITGLLLIDSIDWRFVEGRVLAGFSILLFGASGLLHAFYLGDGYEAAKAGKGGGIVGYKIFSVLSSNTSSLGAILVLLTLVIISILLIWDKPIEELAAKLSALGLPFSKLKAAGLERKSKNASTHQKEDIHITSGLNLNFSDNTGYNESIESSPEEDATNYHDEDSAAEEIEIIPSLAEPKSKNSHEFKTNPKVTDTLAPAPLPYSDRVWENPPLDILNDPPNTPVDRGDINQRSAIIVNALASFGINVVVKDVRFGPSVTQYALETEPGTKITKILSHQYDLALALASPTGSVRIEAPIPGKSLIGVEVPNNTRVVVHFKELLLSEQMKNMKSKIGMVLGLDVGGQPKVYNIAKMPHLLIAGATNSGKSVLIHNIMFSILFRASPEEVKFILIDPKRVELMYYNDIPHLLTPVITETEKAPAAFKWLVGEMTRRYNLLESAHVRNIESYNEKSGFQAMPYIVMIVDELGEIMVTDPAAVEKSIIRLAQLARATGIHLVLALQRPSANVVTGLIKANVPCRIAFNVTSQVDSRVIIDQPGAEKLLGKGDMLFIPPDDSKPTRIQGSYIADNEINALVSYLKSTGVKPDYKEEILSTHEPEKSVSLGGDNVDEYYDEAMRTVISEGRASASLLQRRLQIGYSRAARILDELEANGVIGPARGAKPREILNNSIADLEDEEDVI</sequence>
<evidence type="ECO:0000256" key="2">
    <source>
        <dbReference type="ARBA" id="ARBA00022741"/>
    </source>
</evidence>
<dbReference type="Pfam" id="PF01580">
    <property type="entry name" value="FtsK_SpoIIIE"/>
    <property type="match status" value="1"/>
</dbReference>
<keyword evidence="7" id="KW-1133">Transmembrane helix</keyword>
<dbReference type="InterPro" id="IPR018541">
    <property type="entry name" value="Ftsk_gamma"/>
</dbReference>
<feature type="domain" description="FtsK" evidence="8">
    <location>
        <begin position="417"/>
        <end position="604"/>
    </location>
</feature>
<dbReference type="Pfam" id="PF09397">
    <property type="entry name" value="FtsK_gamma"/>
    <property type="match status" value="1"/>
</dbReference>